<keyword evidence="1" id="KW-0645">Protease</keyword>
<keyword evidence="2" id="KW-1185">Reference proteome</keyword>
<accession>A0A2W1NK71</accession>
<dbReference type="AlphaFoldDB" id="A0A2W1NK71"/>
<dbReference type="InterPro" id="IPR009665">
    <property type="entry name" value="YyaC"/>
</dbReference>
<evidence type="ECO:0000313" key="2">
    <source>
        <dbReference type="Proteomes" id="UP000214746"/>
    </source>
</evidence>
<reference evidence="1" key="1">
    <citation type="submission" date="2018-06" db="EMBL/GenBank/DDBJ databases">
        <title>Paenibacillus xerothermodurans sp. nov. an extremely dry heat resistant spore forming bacterium isolated from the soil of Cape Canaveral, Florida.</title>
        <authorList>
            <person name="Seuylemezian A."/>
            <person name="Kaur N."/>
            <person name="Patil P."/>
            <person name="Patil P."/>
            <person name="Mayilraj S."/>
            <person name="Vaishampayan P."/>
        </authorList>
    </citation>
    <scope>NUCLEOTIDE SEQUENCE [LARGE SCALE GENOMIC DNA]</scope>
    <source>
        <strain evidence="1">ATCC 27380</strain>
    </source>
</reference>
<dbReference type="InterPro" id="IPR023430">
    <property type="entry name" value="Pept_HybD-like_dom_sf"/>
</dbReference>
<name>A0A2W1NK71_PAEXE</name>
<dbReference type="SUPFAM" id="SSF53163">
    <property type="entry name" value="HybD-like"/>
    <property type="match status" value="1"/>
</dbReference>
<dbReference type="Proteomes" id="UP000214746">
    <property type="component" value="Unassembled WGS sequence"/>
</dbReference>
<dbReference type="GO" id="GO:0006508">
    <property type="term" value="P:proteolysis"/>
    <property type="evidence" value="ECO:0007669"/>
    <property type="project" value="UniProtKB-KW"/>
</dbReference>
<comment type="caution">
    <text evidence="1">The sequence shown here is derived from an EMBL/GenBank/DDBJ whole genome shotgun (WGS) entry which is preliminary data.</text>
</comment>
<dbReference type="Pfam" id="PF06866">
    <property type="entry name" value="DUF1256"/>
    <property type="match status" value="1"/>
</dbReference>
<gene>
    <name evidence="1" type="primary">yyaC</name>
    <name evidence="1" type="ORF">CBW46_016080</name>
</gene>
<organism evidence="1 2">
    <name type="scientific">Paenibacillus xerothermodurans</name>
    <dbReference type="NCBI Taxonomy" id="1977292"/>
    <lineage>
        <taxon>Bacteria</taxon>
        <taxon>Bacillati</taxon>
        <taxon>Bacillota</taxon>
        <taxon>Bacilli</taxon>
        <taxon>Bacillales</taxon>
        <taxon>Paenibacillaceae</taxon>
        <taxon>Paenibacillus</taxon>
    </lineage>
</organism>
<sequence>MTTKLTHIILLSATHFRYYKKRKHSLSGVAFLSMHSEKEGEELMMYHKHYLDKKSVPYISDLLIKHYMKHPVYTDIVFVCIGTNRYSGDSLGPLVGSRLTERLDGHQRIHIYGTLERPAHALNMQKVLAHIALKHSQAYVVAVDACLGQFYKIGTLQLVEGPLEPGVSLNKKLPPIGHIHLKGIINNYGPLNHKVLEQTSLTFVQEMSAVISRILVKASQDILPRLVSRQLPNAPASDHLSAGS</sequence>
<protein>
    <submittedName>
        <fullName evidence="1">Spore protease YyaC</fullName>
    </submittedName>
</protein>
<proteinExistence type="predicted"/>
<dbReference type="GO" id="GO:0008233">
    <property type="term" value="F:peptidase activity"/>
    <property type="evidence" value="ECO:0007669"/>
    <property type="project" value="UniProtKB-KW"/>
</dbReference>
<dbReference type="NCBIfam" id="TIGR02841">
    <property type="entry name" value="spore_YyaC"/>
    <property type="match status" value="1"/>
</dbReference>
<dbReference type="OrthoDB" id="9815953at2"/>
<keyword evidence="1" id="KW-0378">Hydrolase</keyword>
<dbReference type="EMBL" id="NHRJ02000012">
    <property type="protein sequence ID" value="PZE19845.1"/>
    <property type="molecule type" value="Genomic_DNA"/>
</dbReference>
<evidence type="ECO:0000313" key="1">
    <source>
        <dbReference type="EMBL" id="PZE19845.1"/>
    </source>
</evidence>